<protein>
    <submittedName>
        <fullName evidence="3">CatB-related O-acetyltransferase</fullName>
        <ecNumber evidence="3">2.3.1.-</ecNumber>
    </submittedName>
</protein>
<dbReference type="Proteomes" id="UP001596378">
    <property type="component" value="Unassembled WGS sequence"/>
</dbReference>
<dbReference type="EC" id="2.3.1.-" evidence="3"/>
<evidence type="ECO:0000256" key="1">
    <source>
        <dbReference type="ARBA" id="ARBA00022679"/>
    </source>
</evidence>
<dbReference type="InterPro" id="IPR018357">
    <property type="entry name" value="Hexapep_transf_CS"/>
</dbReference>
<proteinExistence type="predicted"/>
<dbReference type="InterPro" id="IPR011004">
    <property type="entry name" value="Trimer_LpxA-like_sf"/>
</dbReference>
<sequence>MYVDHKQLYESILRDGKKIAIFGTGKVADQFLSQYLWLYPHIAFFIDNHSGITSFISKDVVRADFLAEIDRNEYYILVATAHYPSIFKQLNALGFIENEHYMQVFDRGVVEETTTTRVVEGVKIGRFTYGYQKHCYPKSLLQEIGAFTSINESVRIGEVNHPLNFITTHPILYTSENEILGYEGIPGILPQEEVIDVYGIASNKKIVIGNDVWIGANAILLPGVTVGDGAVIGAGAVVTKDVPPYAIVGGVPARLIRYRFSPEETEILLRVKWWDWNIEEIRSKIHLLRTPSLFFENEK</sequence>
<dbReference type="PANTHER" id="PTHR43300:SF11">
    <property type="entry name" value="ACETYLTRANSFERASE RV3034C-RELATED"/>
    <property type="match status" value="1"/>
</dbReference>
<dbReference type="EMBL" id="JBHTAI010000032">
    <property type="protein sequence ID" value="MFC7153291.1"/>
    <property type="molecule type" value="Genomic_DNA"/>
</dbReference>
<evidence type="ECO:0000313" key="4">
    <source>
        <dbReference type="Proteomes" id="UP001596378"/>
    </source>
</evidence>
<dbReference type="Gene3D" id="2.160.10.10">
    <property type="entry name" value="Hexapeptide repeat proteins"/>
    <property type="match status" value="1"/>
</dbReference>
<dbReference type="GO" id="GO:0016746">
    <property type="term" value="F:acyltransferase activity"/>
    <property type="evidence" value="ECO:0007669"/>
    <property type="project" value="UniProtKB-KW"/>
</dbReference>
<accession>A0ABW2FJH9</accession>
<comment type="caution">
    <text evidence="3">The sequence shown here is derived from an EMBL/GenBank/DDBJ whole genome shotgun (WGS) entry which is preliminary data.</text>
</comment>
<dbReference type="Pfam" id="PF00132">
    <property type="entry name" value="Hexapep"/>
    <property type="match status" value="1"/>
</dbReference>
<keyword evidence="3" id="KW-0012">Acyltransferase</keyword>
<dbReference type="Gene3D" id="3.40.50.720">
    <property type="entry name" value="NAD(P)-binding Rossmann-like Domain"/>
    <property type="match status" value="1"/>
</dbReference>
<dbReference type="SUPFAM" id="SSF51161">
    <property type="entry name" value="Trimeric LpxA-like enzymes"/>
    <property type="match status" value="1"/>
</dbReference>
<dbReference type="CDD" id="cd03349">
    <property type="entry name" value="LbH_XAT"/>
    <property type="match status" value="1"/>
</dbReference>
<dbReference type="PANTHER" id="PTHR43300">
    <property type="entry name" value="ACETYLTRANSFERASE"/>
    <property type="match status" value="1"/>
</dbReference>
<organism evidence="3 4">
    <name type="scientific">Cohnella cellulosilytica</name>
    <dbReference type="NCBI Taxonomy" id="986710"/>
    <lineage>
        <taxon>Bacteria</taxon>
        <taxon>Bacillati</taxon>
        <taxon>Bacillota</taxon>
        <taxon>Bacilli</taxon>
        <taxon>Bacillales</taxon>
        <taxon>Paenibacillaceae</taxon>
        <taxon>Cohnella</taxon>
    </lineage>
</organism>
<evidence type="ECO:0000256" key="2">
    <source>
        <dbReference type="ARBA" id="ARBA00022737"/>
    </source>
</evidence>
<dbReference type="PROSITE" id="PS00101">
    <property type="entry name" value="HEXAPEP_TRANSFERASES"/>
    <property type="match status" value="1"/>
</dbReference>
<gene>
    <name evidence="3" type="ORF">ACFQMJ_32610</name>
</gene>
<dbReference type="RefSeq" id="WP_378048946.1">
    <property type="nucleotide sequence ID" value="NZ_JBHMDN010000019.1"/>
</dbReference>
<keyword evidence="4" id="KW-1185">Reference proteome</keyword>
<keyword evidence="1 3" id="KW-0808">Transferase</keyword>
<reference evidence="4" key="1">
    <citation type="journal article" date="2019" name="Int. J. Syst. Evol. Microbiol.">
        <title>The Global Catalogue of Microorganisms (GCM) 10K type strain sequencing project: providing services to taxonomists for standard genome sequencing and annotation.</title>
        <authorList>
            <consortium name="The Broad Institute Genomics Platform"/>
            <consortium name="The Broad Institute Genome Sequencing Center for Infectious Disease"/>
            <person name="Wu L."/>
            <person name="Ma J."/>
        </authorList>
    </citation>
    <scope>NUCLEOTIDE SEQUENCE [LARGE SCALE GENOMIC DNA]</scope>
    <source>
        <strain evidence="4">KCTC 12907</strain>
    </source>
</reference>
<dbReference type="InterPro" id="IPR001451">
    <property type="entry name" value="Hexapep"/>
</dbReference>
<keyword evidence="2" id="KW-0677">Repeat</keyword>
<dbReference type="InterPro" id="IPR050179">
    <property type="entry name" value="Trans_hexapeptide_repeat"/>
</dbReference>
<name>A0ABW2FJH9_9BACL</name>
<evidence type="ECO:0000313" key="3">
    <source>
        <dbReference type="EMBL" id="MFC7153291.1"/>
    </source>
</evidence>